<feature type="domain" description="Chromo" evidence="4">
    <location>
        <begin position="17"/>
        <end position="81"/>
    </location>
</feature>
<evidence type="ECO:0000256" key="2">
    <source>
        <dbReference type="ARBA" id="ARBA00023242"/>
    </source>
</evidence>
<dbReference type="OrthoDB" id="2630497at2759"/>
<evidence type="ECO:0000313" key="5">
    <source>
        <dbReference type="EMBL" id="KAF7302352.1"/>
    </source>
</evidence>
<feature type="compositionally biased region" description="Basic residues" evidence="3">
    <location>
        <begin position="260"/>
        <end position="273"/>
    </location>
</feature>
<comment type="caution">
    <text evidence="5">The sequence shown here is derived from an EMBL/GenBank/DDBJ whole genome shotgun (WGS) entry which is preliminary data.</text>
</comment>
<evidence type="ECO:0000313" key="6">
    <source>
        <dbReference type="Proteomes" id="UP000613580"/>
    </source>
</evidence>
<dbReference type="SMART" id="SM00298">
    <property type="entry name" value="CHROMO"/>
    <property type="match status" value="1"/>
</dbReference>
<gene>
    <name evidence="5" type="ORF">HMN09_00868800</name>
</gene>
<dbReference type="Proteomes" id="UP000613580">
    <property type="component" value="Unassembled WGS sequence"/>
</dbReference>
<reference evidence="5" key="1">
    <citation type="submission" date="2020-05" db="EMBL/GenBank/DDBJ databases">
        <title>Mycena genomes resolve the evolution of fungal bioluminescence.</title>
        <authorList>
            <person name="Tsai I.J."/>
        </authorList>
    </citation>
    <scope>NUCLEOTIDE SEQUENCE</scope>
    <source>
        <strain evidence="5">110903Hualien_Pintung</strain>
    </source>
</reference>
<proteinExistence type="predicted"/>
<organism evidence="5 6">
    <name type="scientific">Mycena chlorophos</name>
    <name type="common">Agaric fungus</name>
    <name type="synonym">Agaricus chlorophos</name>
    <dbReference type="NCBI Taxonomy" id="658473"/>
    <lineage>
        <taxon>Eukaryota</taxon>
        <taxon>Fungi</taxon>
        <taxon>Dikarya</taxon>
        <taxon>Basidiomycota</taxon>
        <taxon>Agaricomycotina</taxon>
        <taxon>Agaricomycetes</taxon>
        <taxon>Agaricomycetidae</taxon>
        <taxon>Agaricales</taxon>
        <taxon>Marasmiineae</taxon>
        <taxon>Mycenaceae</taxon>
        <taxon>Mycena</taxon>
    </lineage>
</organism>
<feature type="region of interest" description="Disordered" evidence="3">
    <location>
        <begin position="143"/>
        <end position="177"/>
    </location>
</feature>
<feature type="region of interest" description="Disordered" evidence="3">
    <location>
        <begin position="212"/>
        <end position="280"/>
    </location>
</feature>
<comment type="subcellular location">
    <subcellularLocation>
        <location evidence="1">Nucleus</location>
    </subcellularLocation>
</comment>
<dbReference type="PANTHER" id="PTHR22812">
    <property type="entry name" value="CHROMOBOX PROTEIN"/>
    <property type="match status" value="1"/>
</dbReference>
<protein>
    <submittedName>
        <fullName evidence="5">Chromo domain-containing protein</fullName>
    </submittedName>
</protein>
<dbReference type="PROSITE" id="PS00598">
    <property type="entry name" value="CHROMO_1"/>
    <property type="match status" value="1"/>
</dbReference>
<name>A0A8H6SQ63_MYCCL</name>
<evidence type="ECO:0000256" key="1">
    <source>
        <dbReference type="ARBA" id="ARBA00004123"/>
    </source>
</evidence>
<dbReference type="EMBL" id="JACAZE010000012">
    <property type="protein sequence ID" value="KAF7302352.1"/>
    <property type="molecule type" value="Genomic_DNA"/>
</dbReference>
<evidence type="ECO:0000256" key="3">
    <source>
        <dbReference type="SAM" id="MobiDB-lite"/>
    </source>
</evidence>
<dbReference type="InterPro" id="IPR016197">
    <property type="entry name" value="Chromo-like_dom_sf"/>
</dbReference>
<sequence length="359" mass="39318">MGKRQKITIPANCEEQWYVEAIVSAKRVMTPRGEIIEFDITHDGWLYLIKWADWPSSDNTWEPISSLDGEGCHDLIKRFWENVPGGQRQFMTNRLDYVVSSNEQYIKKEILRFAQLTPRNEVDAQNANPLRSPYERISLQRMMSAGPPHTPPSSLKSALSALRTPAKSRQPQRKISFADKNEISEIIGSGEWAKKGTRKYCGVRNTAQHEAVYTLPMKRHGPGSVSSGSRSRSASSGEFSGSDSAAASTSAALMESSGARSRKRKRGRGRSKRLASDSAAGDALAFGQPSLLLSVQPPSLPVPFVSQYTGRDADSEPMLVPDDTSIPLVDSMNSAGPTMAFLKQAGIIGGGYTVFCGVF</sequence>
<dbReference type="InterPro" id="IPR051219">
    <property type="entry name" value="Heterochromatin_chromo-domain"/>
</dbReference>
<keyword evidence="6" id="KW-1185">Reference proteome</keyword>
<dbReference type="CDD" id="cd18968">
    <property type="entry name" value="chromodomain"/>
    <property type="match status" value="1"/>
</dbReference>
<dbReference type="InterPro" id="IPR000953">
    <property type="entry name" value="Chromo/chromo_shadow_dom"/>
</dbReference>
<dbReference type="Gene3D" id="2.40.50.40">
    <property type="match status" value="1"/>
</dbReference>
<feature type="compositionally biased region" description="Low complexity" evidence="3">
    <location>
        <begin position="223"/>
        <end position="259"/>
    </location>
</feature>
<dbReference type="PROSITE" id="PS50013">
    <property type="entry name" value="CHROMO_2"/>
    <property type="match status" value="1"/>
</dbReference>
<evidence type="ECO:0000259" key="4">
    <source>
        <dbReference type="PROSITE" id="PS50013"/>
    </source>
</evidence>
<dbReference type="Pfam" id="PF00385">
    <property type="entry name" value="Chromo"/>
    <property type="match status" value="1"/>
</dbReference>
<dbReference type="InterPro" id="IPR023779">
    <property type="entry name" value="Chromodomain_CS"/>
</dbReference>
<dbReference type="GO" id="GO:0005634">
    <property type="term" value="C:nucleus"/>
    <property type="evidence" value="ECO:0007669"/>
    <property type="project" value="UniProtKB-SubCell"/>
</dbReference>
<accession>A0A8H6SQ63</accession>
<feature type="compositionally biased region" description="Low complexity" evidence="3">
    <location>
        <begin position="153"/>
        <end position="162"/>
    </location>
</feature>
<keyword evidence="2" id="KW-0539">Nucleus</keyword>
<dbReference type="InterPro" id="IPR023780">
    <property type="entry name" value="Chromo_domain"/>
</dbReference>
<dbReference type="SUPFAM" id="SSF54160">
    <property type="entry name" value="Chromo domain-like"/>
    <property type="match status" value="1"/>
</dbReference>
<dbReference type="GO" id="GO:0006338">
    <property type="term" value="P:chromatin remodeling"/>
    <property type="evidence" value="ECO:0007669"/>
    <property type="project" value="UniProtKB-ARBA"/>
</dbReference>
<dbReference type="AlphaFoldDB" id="A0A8H6SQ63"/>